<evidence type="ECO:0000256" key="1">
    <source>
        <dbReference type="ARBA" id="ARBA00004613"/>
    </source>
</evidence>
<evidence type="ECO:0000313" key="11">
    <source>
        <dbReference type="RefSeq" id="XP_035677845.1"/>
    </source>
</evidence>
<reference evidence="11" key="2">
    <citation type="submission" date="2025-08" db="UniProtKB">
        <authorList>
            <consortium name="RefSeq"/>
        </authorList>
    </citation>
    <scope>IDENTIFICATION</scope>
    <source>
        <strain evidence="11">S238N-H82</strain>
        <tissue evidence="11">Testes</tissue>
    </source>
</reference>
<comment type="subcellular location">
    <subcellularLocation>
        <location evidence="1">Secreted</location>
    </subcellularLocation>
</comment>
<evidence type="ECO:0000256" key="2">
    <source>
        <dbReference type="ARBA" id="ARBA00022525"/>
    </source>
</evidence>
<keyword evidence="2" id="KW-0964">Secreted</keyword>
<evidence type="ECO:0000256" key="5">
    <source>
        <dbReference type="ARBA" id="ARBA00023157"/>
    </source>
</evidence>
<accession>A0A9J7L953</accession>
<evidence type="ECO:0000256" key="4">
    <source>
        <dbReference type="ARBA" id="ARBA00022729"/>
    </source>
</evidence>
<evidence type="ECO:0000256" key="3">
    <source>
        <dbReference type="ARBA" id="ARBA00022536"/>
    </source>
</evidence>
<name>A0A9J7L953_BRAFL</name>
<keyword evidence="4 8" id="KW-0732">Signal</keyword>
<dbReference type="Proteomes" id="UP000001554">
    <property type="component" value="Chromosome 5"/>
</dbReference>
<gene>
    <name evidence="11" type="primary">LOC118416732</name>
</gene>
<evidence type="ECO:0000256" key="8">
    <source>
        <dbReference type="SAM" id="SignalP"/>
    </source>
</evidence>
<dbReference type="RefSeq" id="XP_035677845.1">
    <property type="nucleotide sequence ID" value="XM_035821952.1"/>
</dbReference>
<sequence>MRCVLQLLCLWLCSAASVAFSRKPVEVNVVPTEGNAIIEEITTKNATRTTTVTTGHSHYVECPAEYDGYCLHGGTCFYLPDHPDPHQRPLCRCTPDYVGNRCQNGNIHLRRGMVAGRSSTANNTVIIAAVSSSVLSVLVLLGAAYLGWRLYRRRAVYNIRTPGESGDKTEYGSTAALN</sequence>
<feature type="disulfide bond" evidence="6">
    <location>
        <begin position="93"/>
        <end position="102"/>
    </location>
</feature>
<keyword evidence="3 6" id="KW-0245">EGF-like domain</keyword>
<dbReference type="PANTHER" id="PTHR10740:SF14">
    <property type="entry name" value="EGF-LIKE DOMAIN-CONTAINING PROTEIN"/>
    <property type="match status" value="1"/>
</dbReference>
<dbReference type="KEGG" id="bfo:118416732"/>
<dbReference type="PROSITE" id="PS50026">
    <property type="entry name" value="EGF_3"/>
    <property type="match status" value="1"/>
</dbReference>
<dbReference type="InterPro" id="IPR000742">
    <property type="entry name" value="EGF"/>
</dbReference>
<dbReference type="SUPFAM" id="SSF57196">
    <property type="entry name" value="EGF/Laminin"/>
    <property type="match status" value="1"/>
</dbReference>
<keyword evidence="5 6" id="KW-1015">Disulfide bond</keyword>
<dbReference type="GeneID" id="118416732"/>
<evidence type="ECO:0000256" key="7">
    <source>
        <dbReference type="SAM" id="Phobius"/>
    </source>
</evidence>
<feature type="chain" id="PRO_5039886613" evidence="8">
    <location>
        <begin position="22"/>
        <end position="178"/>
    </location>
</feature>
<keyword evidence="7" id="KW-0472">Membrane</keyword>
<organism evidence="10 11">
    <name type="scientific">Branchiostoma floridae</name>
    <name type="common">Florida lancelet</name>
    <name type="synonym">Amphioxus</name>
    <dbReference type="NCBI Taxonomy" id="7739"/>
    <lineage>
        <taxon>Eukaryota</taxon>
        <taxon>Metazoa</taxon>
        <taxon>Chordata</taxon>
        <taxon>Cephalochordata</taxon>
        <taxon>Leptocardii</taxon>
        <taxon>Amphioxiformes</taxon>
        <taxon>Branchiostomatidae</taxon>
        <taxon>Branchiostoma</taxon>
    </lineage>
</organism>
<dbReference type="OMA" id="HSHYVEC"/>
<comment type="caution">
    <text evidence="6">Lacks conserved residue(s) required for the propagation of feature annotation.</text>
</comment>
<keyword evidence="7" id="KW-0812">Transmembrane</keyword>
<dbReference type="Gene3D" id="2.10.25.10">
    <property type="entry name" value="Laminin"/>
    <property type="match status" value="1"/>
</dbReference>
<dbReference type="PRINTS" id="PR00009">
    <property type="entry name" value="EGFTGF"/>
</dbReference>
<evidence type="ECO:0000313" key="10">
    <source>
        <dbReference type="Proteomes" id="UP000001554"/>
    </source>
</evidence>
<proteinExistence type="predicted"/>
<evidence type="ECO:0000256" key="6">
    <source>
        <dbReference type="PROSITE-ProRule" id="PRU00076"/>
    </source>
</evidence>
<feature type="domain" description="EGF-like" evidence="9">
    <location>
        <begin position="58"/>
        <end position="103"/>
    </location>
</feature>
<dbReference type="GO" id="GO:0005576">
    <property type="term" value="C:extracellular region"/>
    <property type="evidence" value="ECO:0007669"/>
    <property type="project" value="UniProtKB-SubCell"/>
</dbReference>
<keyword evidence="7" id="KW-1133">Transmembrane helix</keyword>
<keyword evidence="10" id="KW-1185">Reference proteome</keyword>
<dbReference type="PANTHER" id="PTHR10740">
    <property type="entry name" value="TRANSFORMING GROWTH FACTOR ALPHA"/>
    <property type="match status" value="1"/>
</dbReference>
<protein>
    <submittedName>
        <fullName evidence="11">Pro-neuregulin-1, membrane-bound isoform-like</fullName>
    </submittedName>
</protein>
<feature type="transmembrane region" description="Helical" evidence="7">
    <location>
        <begin position="125"/>
        <end position="148"/>
    </location>
</feature>
<dbReference type="PROSITE" id="PS00022">
    <property type="entry name" value="EGF_1"/>
    <property type="match status" value="1"/>
</dbReference>
<feature type="signal peptide" evidence="8">
    <location>
        <begin position="1"/>
        <end position="21"/>
    </location>
</feature>
<dbReference type="OrthoDB" id="382013at2759"/>
<dbReference type="AlphaFoldDB" id="A0A9J7L953"/>
<evidence type="ECO:0000259" key="9">
    <source>
        <dbReference type="PROSITE" id="PS50026"/>
    </source>
</evidence>
<reference evidence="10" key="1">
    <citation type="journal article" date="2020" name="Nat. Ecol. Evol.">
        <title>Deeply conserved synteny resolves early events in vertebrate evolution.</title>
        <authorList>
            <person name="Simakov O."/>
            <person name="Marletaz F."/>
            <person name="Yue J.X."/>
            <person name="O'Connell B."/>
            <person name="Jenkins J."/>
            <person name="Brandt A."/>
            <person name="Calef R."/>
            <person name="Tung C.H."/>
            <person name="Huang T.K."/>
            <person name="Schmutz J."/>
            <person name="Satoh N."/>
            <person name="Yu J.K."/>
            <person name="Putnam N.H."/>
            <person name="Green R.E."/>
            <person name="Rokhsar D.S."/>
        </authorList>
    </citation>
    <scope>NUCLEOTIDE SEQUENCE [LARGE SCALE GENOMIC DNA]</scope>
    <source>
        <strain evidence="10">S238N-H82</strain>
    </source>
</reference>